<dbReference type="EMBL" id="CACRTO010000021">
    <property type="protein sequence ID" value="VYU41105.1"/>
    <property type="molecule type" value="Genomic_DNA"/>
</dbReference>
<evidence type="ECO:0000256" key="3">
    <source>
        <dbReference type="ARBA" id="ARBA00022692"/>
    </source>
</evidence>
<evidence type="ECO:0000256" key="5">
    <source>
        <dbReference type="ARBA" id="ARBA00023136"/>
    </source>
</evidence>
<feature type="coiled-coil region" evidence="6">
    <location>
        <begin position="77"/>
        <end position="120"/>
    </location>
</feature>
<keyword evidence="3 7" id="KW-0812">Transmembrane</keyword>
<feature type="transmembrane region" description="Helical" evidence="7">
    <location>
        <begin position="6"/>
        <end position="25"/>
    </location>
</feature>
<dbReference type="RefSeq" id="WP_156626772.1">
    <property type="nucleotide sequence ID" value="NZ_CACRTO010000021.1"/>
</dbReference>
<evidence type="ECO:0008006" key="9">
    <source>
        <dbReference type="Google" id="ProtNLM"/>
    </source>
</evidence>
<gene>
    <name evidence="8" type="ORF">CTLFYP3_02334</name>
</gene>
<keyword evidence="6" id="KW-0175">Coiled coil</keyword>
<dbReference type="Pfam" id="PF04347">
    <property type="entry name" value="FliO"/>
    <property type="match status" value="1"/>
</dbReference>
<evidence type="ECO:0000256" key="7">
    <source>
        <dbReference type="SAM" id="Phobius"/>
    </source>
</evidence>
<sequence length="122" mass="14169">MDFIFLLFKLIFALAVVLGLMYLSFKLSNNKISQINEGKYIKVLERNQISKDTAIVVVKIGKKGYILSTSNNSTNKLDELSEEETFLLEEEKRKEKEKVSKQYEIAITNLKSKIKRFKDKNN</sequence>
<evidence type="ECO:0000256" key="2">
    <source>
        <dbReference type="ARBA" id="ARBA00022475"/>
    </source>
</evidence>
<organism evidence="8">
    <name type="scientific">Clostridium tertium</name>
    <dbReference type="NCBI Taxonomy" id="1559"/>
    <lineage>
        <taxon>Bacteria</taxon>
        <taxon>Bacillati</taxon>
        <taxon>Bacillota</taxon>
        <taxon>Clostridia</taxon>
        <taxon>Eubacteriales</taxon>
        <taxon>Clostridiaceae</taxon>
        <taxon>Clostridium</taxon>
    </lineage>
</organism>
<keyword evidence="5 7" id="KW-0472">Membrane</keyword>
<name>A0A6N3ELZ9_9CLOT</name>
<dbReference type="GO" id="GO:0016020">
    <property type="term" value="C:membrane"/>
    <property type="evidence" value="ECO:0007669"/>
    <property type="project" value="InterPro"/>
</dbReference>
<dbReference type="AlphaFoldDB" id="A0A6N3ELZ9"/>
<keyword evidence="2" id="KW-1003">Cell membrane</keyword>
<dbReference type="GO" id="GO:0044781">
    <property type="term" value="P:bacterial-type flagellum organization"/>
    <property type="evidence" value="ECO:0007669"/>
    <property type="project" value="InterPro"/>
</dbReference>
<comment type="subcellular location">
    <subcellularLocation>
        <location evidence="1">Cell membrane</location>
    </subcellularLocation>
</comment>
<evidence type="ECO:0000313" key="8">
    <source>
        <dbReference type="EMBL" id="VYU41105.1"/>
    </source>
</evidence>
<evidence type="ECO:0000256" key="4">
    <source>
        <dbReference type="ARBA" id="ARBA00022989"/>
    </source>
</evidence>
<dbReference type="InterPro" id="IPR022781">
    <property type="entry name" value="Flagellar_biosynth_FliO"/>
</dbReference>
<proteinExistence type="predicted"/>
<protein>
    <recommendedName>
        <fullName evidence="9">Flagellar formation protein</fullName>
    </recommendedName>
</protein>
<evidence type="ECO:0000256" key="1">
    <source>
        <dbReference type="ARBA" id="ARBA00004236"/>
    </source>
</evidence>
<accession>A0A6N3ELZ9</accession>
<evidence type="ECO:0000256" key="6">
    <source>
        <dbReference type="SAM" id="Coils"/>
    </source>
</evidence>
<keyword evidence="4 7" id="KW-1133">Transmembrane helix</keyword>
<reference evidence="8" key="1">
    <citation type="submission" date="2019-11" db="EMBL/GenBank/DDBJ databases">
        <authorList>
            <person name="Feng L."/>
        </authorList>
    </citation>
    <scope>NUCLEOTIDE SEQUENCE</scope>
    <source>
        <strain evidence="8">CTertiumLFYP3</strain>
    </source>
</reference>